<protein>
    <submittedName>
        <fullName evidence="1">DUF3304 domain-containing protein</fullName>
    </submittedName>
</protein>
<dbReference type="EMBL" id="WKJM01000017">
    <property type="protein sequence ID" value="MRX09996.1"/>
    <property type="molecule type" value="Genomic_DNA"/>
</dbReference>
<proteinExistence type="predicted"/>
<reference evidence="1 2" key="1">
    <citation type="submission" date="2019-11" db="EMBL/GenBank/DDBJ databases">
        <title>Novel species isolated from a subtropical stream in China.</title>
        <authorList>
            <person name="Lu H."/>
        </authorList>
    </citation>
    <scope>NUCLEOTIDE SEQUENCE [LARGE SCALE GENOMIC DNA]</scope>
    <source>
        <strain evidence="1 2">FT25W</strain>
    </source>
</reference>
<sequence length="199" mass="22507">MMIKIGLRAFILCTLGVTLVISGRTFFFSSEEDEYLATVVIGVHHLGPDYLIPEFYINKYGGTGVQREGGGSGEMCCIMIPRRWRPGLLVEVRWRVEDWSHADRLEIEAGNYRSVKARAMYIAKVPVEKYSEVYSLYVHFFPNGQVRVLTTPFSVISPDHPVSYGPTEGGALATAGRPIAKMFTAAEEKQMDHRRNTWR</sequence>
<dbReference type="Pfam" id="PF11745">
    <property type="entry name" value="DUF3304"/>
    <property type="match status" value="1"/>
</dbReference>
<gene>
    <name evidence="1" type="ORF">GJ697_19335</name>
</gene>
<keyword evidence="2" id="KW-1185">Reference proteome</keyword>
<name>A0A6L5QJN7_9BURK</name>
<dbReference type="AlphaFoldDB" id="A0A6L5QJN7"/>
<evidence type="ECO:0000313" key="1">
    <source>
        <dbReference type="EMBL" id="MRX09996.1"/>
    </source>
</evidence>
<organism evidence="1 2">
    <name type="scientific">Duganella alba</name>
    <dbReference type="NCBI Taxonomy" id="2666081"/>
    <lineage>
        <taxon>Bacteria</taxon>
        <taxon>Pseudomonadati</taxon>
        <taxon>Pseudomonadota</taxon>
        <taxon>Betaproteobacteria</taxon>
        <taxon>Burkholderiales</taxon>
        <taxon>Oxalobacteraceae</taxon>
        <taxon>Telluria group</taxon>
        <taxon>Duganella</taxon>
    </lineage>
</organism>
<dbReference type="InterPro" id="IPR021733">
    <property type="entry name" value="DUF3304"/>
</dbReference>
<evidence type="ECO:0000313" key="2">
    <source>
        <dbReference type="Proteomes" id="UP000481037"/>
    </source>
</evidence>
<dbReference type="RefSeq" id="WP_154366509.1">
    <property type="nucleotide sequence ID" value="NZ_WKJM01000017.1"/>
</dbReference>
<dbReference type="Proteomes" id="UP000481037">
    <property type="component" value="Unassembled WGS sequence"/>
</dbReference>
<comment type="caution">
    <text evidence="1">The sequence shown here is derived from an EMBL/GenBank/DDBJ whole genome shotgun (WGS) entry which is preliminary data.</text>
</comment>
<accession>A0A6L5QJN7</accession>